<protein>
    <recommendedName>
        <fullName evidence="2">histidine kinase</fullName>
        <ecNumber evidence="2">2.7.13.3</ecNumber>
    </recommendedName>
</protein>
<dbReference type="PRINTS" id="PR00344">
    <property type="entry name" value="BCTRLSENSOR"/>
</dbReference>
<evidence type="ECO:0000256" key="7">
    <source>
        <dbReference type="ARBA" id="ARBA00022840"/>
    </source>
</evidence>
<reference evidence="13" key="1">
    <citation type="submission" date="2022-01" db="EMBL/GenBank/DDBJ databases">
        <authorList>
            <person name="Criscuolo A."/>
        </authorList>
    </citation>
    <scope>NUCLEOTIDE SEQUENCE</scope>
    <source>
        <strain evidence="13">CIP111891</strain>
    </source>
</reference>
<keyword evidence="7" id="KW-0067">ATP-binding</keyword>
<keyword evidence="10" id="KW-0175">Coiled coil</keyword>
<dbReference type="SMART" id="SM00387">
    <property type="entry name" value="HATPase_c"/>
    <property type="match status" value="1"/>
</dbReference>
<dbReference type="InterPro" id="IPR036890">
    <property type="entry name" value="HATPase_C_sf"/>
</dbReference>
<dbReference type="InterPro" id="IPR001789">
    <property type="entry name" value="Sig_transdc_resp-reg_receiver"/>
</dbReference>
<dbReference type="Pfam" id="PF00072">
    <property type="entry name" value="Response_reg"/>
    <property type="match status" value="2"/>
</dbReference>
<dbReference type="SUPFAM" id="SSF55874">
    <property type="entry name" value="ATPase domain of HSP90 chaperone/DNA topoisomerase II/histidine kinase"/>
    <property type="match status" value="1"/>
</dbReference>
<dbReference type="SMART" id="SM00388">
    <property type="entry name" value="HisKA"/>
    <property type="match status" value="1"/>
</dbReference>
<evidence type="ECO:0000313" key="13">
    <source>
        <dbReference type="EMBL" id="CAH1215684.1"/>
    </source>
</evidence>
<dbReference type="PANTHER" id="PTHR43047">
    <property type="entry name" value="TWO-COMPONENT HISTIDINE PROTEIN KINASE"/>
    <property type="match status" value="1"/>
</dbReference>
<dbReference type="EC" id="2.7.13.3" evidence="2"/>
<keyword evidence="14" id="KW-1185">Reference proteome</keyword>
<dbReference type="PANTHER" id="PTHR43047:SF72">
    <property type="entry name" value="OSMOSENSING HISTIDINE PROTEIN KINASE SLN1"/>
    <property type="match status" value="1"/>
</dbReference>
<evidence type="ECO:0000256" key="9">
    <source>
        <dbReference type="PROSITE-ProRule" id="PRU00169"/>
    </source>
</evidence>
<evidence type="ECO:0000256" key="10">
    <source>
        <dbReference type="SAM" id="Coils"/>
    </source>
</evidence>
<evidence type="ECO:0000256" key="6">
    <source>
        <dbReference type="ARBA" id="ARBA00022777"/>
    </source>
</evidence>
<keyword evidence="6 13" id="KW-0418">Kinase</keyword>
<evidence type="ECO:0000313" key="14">
    <source>
        <dbReference type="Proteomes" id="UP000838821"/>
    </source>
</evidence>
<keyword evidence="3 9" id="KW-0597">Phosphoprotein</keyword>
<organism evidence="13 14">
    <name type="scientific">Paenibacillus allorhizoplanae</name>
    <dbReference type="NCBI Taxonomy" id="2905648"/>
    <lineage>
        <taxon>Bacteria</taxon>
        <taxon>Bacillati</taxon>
        <taxon>Bacillota</taxon>
        <taxon>Bacilli</taxon>
        <taxon>Bacillales</taxon>
        <taxon>Paenibacillaceae</taxon>
        <taxon>Paenibacillus</taxon>
    </lineage>
</organism>
<dbReference type="CDD" id="cd17574">
    <property type="entry name" value="REC_OmpR"/>
    <property type="match status" value="1"/>
</dbReference>
<dbReference type="GO" id="GO:0004673">
    <property type="term" value="F:protein histidine kinase activity"/>
    <property type="evidence" value="ECO:0007669"/>
    <property type="project" value="UniProtKB-EC"/>
</dbReference>
<dbReference type="Gene3D" id="1.10.287.130">
    <property type="match status" value="1"/>
</dbReference>
<keyword evidence="4 13" id="KW-0808">Transferase</keyword>
<dbReference type="Pfam" id="PF00512">
    <property type="entry name" value="HisKA"/>
    <property type="match status" value="1"/>
</dbReference>
<feature type="domain" description="Histidine kinase" evidence="11">
    <location>
        <begin position="80"/>
        <end position="300"/>
    </location>
</feature>
<dbReference type="RefSeq" id="WP_236290366.1">
    <property type="nucleotide sequence ID" value="NZ_CAKMMW010000014.1"/>
</dbReference>
<dbReference type="SUPFAM" id="SSF47384">
    <property type="entry name" value="Homodimeric domain of signal transducing histidine kinase"/>
    <property type="match status" value="1"/>
</dbReference>
<evidence type="ECO:0000256" key="3">
    <source>
        <dbReference type="ARBA" id="ARBA00022553"/>
    </source>
</evidence>
<dbReference type="CDD" id="cd00082">
    <property type="entry name" value="HisKA"/>
    <property type="match status" value="1"/>
</dbReference>
<name>A0ABM9CL45_9BACL</name>
<gene>
    <name evidence="13" type="primary">rcsC_15</name>
    <name evidence="13" type="ORF">PAECIP111891_04287</name>
</gene>
<feature type="domain" description="Response regulatory" evidence="12">
    <location>
        <begin position="323"/>
        <end position="436"/>
    </location>
</feature>
<dbReference type="Pfam" id="PF02518">
    <property type="entry name" value="HATPase_c"/>
    <property type="match status" value="1"/>
</dbReference>
<dbReference type="CDD" id="cd16922">
    <property type="entry name" value="HATPase_EvgS-ArcB-TorS-like"/>
    <property type="match status" value="1"/>
</dbReference>
<comment type="catalytic activity">
    <reaction evidence="1">
        <text>ATP + protein L-histidine = ADP + protein N-phospho-L-histidine.</text>
        <dbReference type="EC" id="2.7.13.3"/>
    </reaction>
</comment>
<dbReference type="Gene3D" id="3.30.565.10">
    <property type="entry name" value="Histidine kinase-like ATPase, C-terminal domain"/>
    <property type="match status" value="1"/>
</dbReference>
<dbReference type="PROSITE" id="PS50109">
    <property type="entry name" value="HIS_KIN"/>
    <property type="match status" value="1"/>
</dbReference>
<sequence>MQDISEIDVLRRQLEREKKARKAAEQIAEEKTREIYFVNQELMQLNDQLEELVKERTAELSKARDEAIEANQIKSQFLANMSHELRTPLNAIIGYSEMLKEDAEDMNEPAFADDLGKIHNAGKHLLTLINDILDLSKIESGKMDMYLEVCDIPTLIRNVLTTVNPLIEAGGNRLEVVFPEGEIRTDVTKLMQVLFNLLSNAGKFTKDGTISLTAGYEMVNRQSGISFSIQDTGIGMTAEQMTHLFQAFKQADSSTTRKYGGTGLGLAISQKLCQMMGGHITVDSVYGQGTTFTTWLPLKESQVAGSSDEVMESSPFDIQNNRTVLVIDDDPAVLQLMQRFLGKEGCTVALAQNGEEGIRLARELRPTLISLDVLMPGMDGWAVLTTLKNDPELSGIPVIMMSMTDDKNTGYALGAAEFLTKPVYIDKLISVLDKHIPERQTNAVLVIEDDVTTSHMMTQMLEREGFKVSKAKDGRAALNMMSQALPQLILLDLMMPGMDGFEFVTELRKREEWQWIPIVVVTAKDIASEDRMRLNGYVKNIIQKGSFKRETLLQEIRSLMASARNEHSNGDQACIRRKEETDDHV</sequence>
<dbReference type="InterPro" id="IPR003594">
    <property type="entry name" value="HATPase_dom"/>
</dbReference>
<feature type="modified residue" description="4-aspartylphosphate" evidence="9">
    <location>
        <position position="372"/>
    </location>
</feature>
<keyword evidence="8" id="KW-0902">Two-component regulatory system</keyword>
<accession>A0ABM9CL45</accession>
<dbReference type="Gene3D" id="3.40.50.2300">
    <property type="match status" value="2"/>
</dbReference>
<dbReference type="InterPro" id="IPR003661">
    <property type="entry name" value="HisK_dim/P_dom"/>
</dbReference>
<feature type="modified residue" description="4-aspartylphosphate" evidence="9">
    <location>
        <position position="492"/>
    </location>
</feature>
<evidence type="ECO:0000256" key="5">
    <source>
        <dbReference type="ARBA" id="ARBA00022741"/>
    </source>
</evidence>
<dbReference type="SMART" id="SM00448">
    <property type="entry name" value="REC"/>
    <property type="match status" value="2"/>
</dbReference>
<dbReference type="PROSITE" id="PS50110">
    <property type="entry name" value="RESPONSE_REGULATORY"/>
    <property type="match status" value="2"/>
</dbReference>
<evidence type="ECO:0000256" key="8">
    <source>
        <dbReference type="ARBA" id="ARBA00023012"/>
    </source>
</evidence>
<feature type="coiled-coil region" evidence="10">
    <location>
        <begin position="7"/>
        <end position="66"/>
    </location>
</feature>
<dbReference type="EMBL" id="CAKMMW010000014">
    <property type="protein sequence ID" value="CAH1215684.1"/>
    <property type="molecule type" value="Genomic_DNA"/>
</dbReference>
<dbReference type="InterPro" id="IPR011006">
    <property type="entry name" value="CheY-like_superfamily"/>
</dbReference>
<comment type="caution">
    <text evidence="13">The sequence shown here is derived from an EMBL/GenBank/DDBJ whole genome shotgun (WGS) entry which is preliminary data.</text>
</comment>
<dbReference type="InterPro" id="IPR036097">
    <property type="entry name" value="HisK_dim/P_sf"/>
</dbReference>
<evidence type="ECO:0000256" key="2">
    <source>
        <dbReference type="ARBA" id="ARBA00012438"/>
    </source>
</evidence>
<feature type="domain" description="Response regulatory" evidence="12">
    <location>
        <begin position="443"/>
        <end position="560"/>
    </location>
</feature>
<dbReference type="Proteomes" id="UP000838821">
    <property type="component" value="Unassembled WGS sequence"/>
</dbReference>
<evidence type="ECO:0000259" key="11">
    <source>
        <dbReference type="PROSITE" id="PS50109"/>
    </source>
</evidence>
<proteinExistence type="predicted"/>
<dbReference type="InterPro" id="IPR005467">
    <property type="entry name" value="His_kinase_dom"/>
</dbReference>
<evidence type="ECO:0000256" key="4">
    <source>
        <dbReference type="ARBA" id="ARBA00022679"/>
    </source>
</evidence>
<evidence type="ECO:0000256" key="1">
    <source>
        <dbReference type="ARBA" id="ARBA00000085"/>
    </source>
</evidence>
<keyword evidence="5" id="KW-0547">Nucleotide-binding</keyword>
<dbReference type="InterPro" id="IPR004358">
    <property type="entry name" value="Sig_transdc_His_kin-like_C"/>
</dbReference>
<dbReference type="SUPFAM" id="SSF52172">
    <property type="entry name" value="CheY-like"/>
    <property type="match status" value="2"/>
</dbReference>
<evidence type="ECO:0000259" key="12">
    <source>
        <dbReference type="PROSITE" id="PS50110"/>
    </source>
</evidence>